<dbReference type="GO" id="GO:0034727">
    <property type="term" value="P:piecemeal microautophagy of the nucleus"/>
    <property type="evidence" value="ECO:0007669"/>
    <property type="project" value="EnsemblFungi"/>
</dbReference>
<dbReference type="GO" id="GO:0000329">
    <property type="term" value="C:fungal-type vacuole membrane"/>
    <property type="evidence" value="ECO:0007669"/>
    <property type="project" value="EnsemblFungi"/>
</dbReference>
<dbReference type="AlphaFoldDB" id="G8ZUP5"/>
<dbReference type="GO" id="GO:0012505">
    <property type="term" value="C:endomembrane system"/>
    <property type="evidence" value="ECO:0007669"/>
    <property type="project" value="UniProtKB-SubCell"/>
</dbReference>
<accession>G8ZUP5</accession>
<dbReference type="RefSeq" id="XP_003681550.1">
    <property type="nucleotide sequence ID" value="XM_003681502.1"/>
</dbReference>
<evidence type="ECO:0000313" key="6">
    <source>
        <dbReference type="EMBL" id="CCE92339.1"/>
    </source>
</evidence>
<dbReference type="GO" id="GO:0030897">
    <property type="term" value="C:HOPS complex"/>
    <property type="evidence" value="ECO:0007669"/>
    <property type="project" value="EnsemblFungi"/>
</dbReference>
<dbReference type="OrthoDB" id="5325112at2759"/>
<dbReference type="GO" id="GO:0006886">
    <property type="term" value="P:intracellular protein transport"/>
    <property type="evidence" value="ECO:0007669"/>
    <property type="project" value="UniProtKB-UniRule"/>
</dbReference>
<gene>
    <name evidence="6" type="primary">TDEL0E00960</name>
    <name evidence="6" type="ORF">TDEL_0E00960</name>
</gene>
<dbReference type="InParanoid" id="G8ZUP5"/>
<dbReference type="GO" id="GO:1904263">
    <property type="term" value="P:positive regulation of TORC1 signaling"/>
    <property type="evidence" value="ECO:0007669"/>
    <property type="project" value="EnsemblFungi"/>
</dbReference>
<dbReference type="GeneID" id="11503740"/>
<dbReference type="EMBL" id="HE616746">
    <property type="protein sequence ID" value="CCE92339.1"/>
    <property type="molecule type" value="Genomic_DNA"/>
</dbReference>
<dbReference type="Proteomes" id="UP000005627">
    <property type="component" value="Chromosome 5"/>
</dbReference>
<dbReference type="GO" id="GO:0042144">
    <property type="term" value="P:vacuole fusion, non-autophagic"/>
    <property type="evidence" value="ECO:0007669"/>
    <property type="project" value="EnsemblFungi"/>
</dbReference>
<comment type="similarity">
    <text evidence="3">Belongs to the VAM6/VPS39 family.</text>
</comment>
<dbReference type="GO" id="GO:0099022">
    <property type="term" value="P:vesicle tethering"/>
    <property type="evidence" value="ECO:0007669"/>
    <property type="project" value="EnsemblFungi"/>
</dbReference>
<dbReference type="GO" id="GO:0031267">
    <property type="term" value="F:small GTPase binding"/>
    <property type="evidence" value="ECO:0007669"/>
    <property type="project" value="EnsemblFungi"/>
</dbReference>
<dbReference type="GO" id="GO:0035542">
    <property type="term" value="P:regulation of SNARE complex assembly"/>
    <property type="evidence" value="ECO:0007669"/>
    <property type="project" value="EnsemblFungi"/>
</dbReference>
<evidence type="ECO:0000256" key="3">
    <source>
        <dbReference type="ARBA" id="ARBA00038201"/>
    </source>
</evidence>
<dbReference type="eggNOG" id="KOG2063">
    <property type="taxonomic scope" value="Eukaryota"/>
</dbReference>
<dbReference type="InterPro" id="IPR019452">
    <property type="entry name" value="VPS39/TGF_beta_rcpt-assoc_1"/>
</dbReference>
<dbReference type="GO" id="GO:0035091">
    <property type="term" value="F:phosphatidylinositol binding"/>
    <property type="evidence" value="ECO:0007669"/>
    <property type="project" value="EnsemblFungi"/>
</dbReference>
<comment type="subcellular location">
    <subcellularLocation>
        <location evidence="1">Endomembrane system</location>
        <topology evidence="1">Peripheral membrane protein</topology>
    </subcellularLocation>
</comment>
<dbReference type="GO" id="GO:0005085">
    <property type="term" value="F:guanyl-nucleotide exchange factor activity"/>
    <property type="evidence" value="ECO:0007669"/>
    <property type="project" value="EnsemblFungi"/>
</dbReference>
<dbReference type="InterPro" id="IPR032914">
    <property type="entry name" value="Vam6/VPS39/TRAP1"/>
</dbReference>
<dbReference type="PROSITE" id="PS50236">
    <property type="entry name" value="CHCR"/>
    <property type="match status" value="1"/>
</dbReference>
<sequence length="1029" mass="119345">MLRSRLTDTVDSPNVTAILHSPEARKLLVAKGNGDIEIYYREHDKLKLYQTYPELLQSSETEESRIFGLYESYELSTVFARCDKSLLLFNSTNLHQYDRVVDRRGIENCWVFEVCLLSSDEKRTFLMYSIRNTPKLRMLIWKGRAYKKIVEATLSRDKETVQSAQAGKSGILIATNLGVYHWSYGESVLSRIEKIVRRRYPQDPMRLLADLKSLCDKKSEKSEVLSDAQSYKSSSQLTKKSSILNFWSRDHRRRARLDTVRFLFSPGIDENLLLDGMTNNLFTLEMTNSQLPYMIASNHTQFAVWNSNFSHIQYLSLNLLMMNSDSTVRFVDYENGFIFLEQEVPQGVKEVKSIDASHFIVLTAGGQLQLYHFKVDDGSEDSFEDDESICGLQYDSDFYQLWRKVLFYGFFLASPDRLELCSSDNTEQSLDICALKLRDLTVMWCLEIFDRLPSHTSLPSKHNRVDENCSKLESLIVEKITDKLIDFWAPPQLIILKTFPPNIARLVGEITNQGHHCMLEESDSKKSYHLSQDLLRKSLLPYLIQIRRPLKLLLKEDNVVWEYSGRKLKVGVDFFLIDKHDSAKVSTLLALIDTVLFMTYLLYFPSMISPFLSVDSMCDYSTVVKELRKRHMFQDLVCFYFQRKEHTEALKFLTDLADDLPQEPNKQELQSGVKLLVIDYLKKLSDENLNLIFQYSDWLLERSSSKRSTLESIFINDSPAYATRNHYEVYRYIDRHDPELALEYLEFAISTFRLQDIKLHTTLIKRYFENLDDAKVRLKLRSILETTSAYEPRTILRLLEENSATGEKALSDEEKNFLEYLKIFPLQKLKSFKQAVDILYEKLSDYNSTSVFCEKVYENNTQEGQEILEYLFKKIIASTQEPQNPQIANFIREHGSKLNVVDVCKLLPSNLMLSDLKQVLLQTIKLHSIEKDSARVRRGLLQADLVLKNNELNKSLSKYVVLDEGYKCPICKKSFSSFTTDTALWFTIDGRDVVVHYTCGKTLEAKIQSKSAKAKIRGTRTVSDLKGYE</sequence>
<evidence type="ECO:0000256" key="1">
    <source>
        <dbReference type="ARBA" id="ARBA00004184"/>
    </source>
</evidence>
<reference evidence="6 7" key="1">
    <citation type="journal article" date="2011" name="Proc. Natl. Acad. Sci. U.S.A.">
        <title>Evolutionary erosion of yeast sex chromosomes by mating-type switching accidents.</title>
        <authorList>
            <person name="Gordon J.L."/>
            <person name="Armisen D."/>
            <person name="Proux-Wera E."/>
            <person name="Oheigeartaigh S.S."/>
            <person name="Byrne K.P."/>
            <person name="Wolfe K.H."/>
        </authorList>
    </citation>
    <scope>NUCLEOTIDE SEQUENCE [LARGE SCALE GENOMIC DNA]</scope>
    <source>
        <strain evidence="7">ATCC 10662 / CBS 1146 / NBRC 0425 / NCYC 2629 / NRRL Y-866</strain>
    </source>
</reference>
<dbReference type="PANTHER" id="PTHR12894">
    <property type="entry name" value="CNH DOMAIN CONTAINING"/>
    <property type="match status" value="1"/>
</dbReference>
<feature type="repeat" description="CHCR" evidence="4">
    <location>
        <begin position="714"/>
        <end position="880"/>
    </location>
</feature>
<organism evidence="6 7">
    <name type="scientific">Torulaspora delbrueckii</name>
    <name type="common">Yeast</name>
    <name type="synonym">Candida colliculosa</name>
    <dbReference type="NCBI Taxonomy" id="4950"/>
    <lineage>
        <taxon>Eukaryota</taxon>
        <taxon>Fungi</taxon>
        <taxon>Dikarya</taxon>
        <taxon>Ascomycota</taxon>
        <taxon>Saccharomycotina</taxon>
        <taxon>Saccharomycetes</taxon>
        <taxon>Saccharomycetales</taxon>
        <taxon>Saccharomycetaceae</taxon>
        <taxon>Torulaspora</taxon>
    </lineage>
</organism>
<dbReference type="FunCoup" id="G8ZUP5">
    <property type="interactions" value="737"/>
</dbReference>
<protein>
    <recommendedName>
        <fullName evidence="5">Vacuolar sorting protein 39/Transforming growth factor beta receptor-associated domain-containing protein</fullName>
    </recommendedName>
</protein>
<dbReference type="Pfam" id="PF10366">
    <property type="entry name" value="Vps39_1"/>
    <property type="match status" value="1"/>
</dbReference>
<dbReference type="HOGENOM" id="CLU_293239_0_0_1"/>
<evidence type="ECO:0000256" key="2">
    <source>
        <dbReference type="ARBA" id="ARBA00023136"/>
    </source>
</evidence>
<dbReference type="GO" id="GO:1990816">
    <property type="term" value="C:vacuole-mitochondrion membrane contact site"/>
    <property type="evidence" value="ECO:0007669"/>
    <property type="project" value="EnsemblFungi"/>
</dbReference>
<name>G8ZUP5_TORDE</name>
<feature type="domain" description="Vacuolar sorting protein 39/Transforming growth factor beta receptor-associated" evidence="5">
    <location>
        <begin position="592"/>
        <end position="700"/>
    </location>
</feature>
<dbReference type="KEGG" id="tdl:TDEL_0E00960"/>
<dbReference type="PANTHER" id="PTHR12894:SF49">
    <property type="entry name" value="VAM6_VPS39-LIKE PROTEIN"/>
    <property type="match status" value="1"/>
</dbReference>
<keyword evidence="2" id="KW-0472">Membrane</keyword>
<dbReference type="STRING" id="1076872.G8ZUP5"/>
<keyword evidence="7" id="KW-1185">Reference proteome</keyword>
<evidence type="ECO:0000259" key="5">
    <source>
        <dbReference type="Pfam" id="PF10366"/>
    </source>
</evidence>
<proteinExistence type="inferred from homology"/>
<evidence type="ECO:0000256" key="4">
    <source>
        <dbReference type="PROSITE-ProRule" id="PRU01006"/>
    </source>
</evidence>
<dbReference type="GO" id="GO:0034058">
    <property type="term" value="P:endosomal vesicle fusion"/>
    <property type="evidence" value="ECO:0007669"/>
    <property type="project" value="TreeGrafter"/>
</dbReference>
<dbReference type="InterPro" id="IPR000547">
    <property type="entry name" value="Clathrin_H-chain/VPS_repeat"/>
</dbReference>
<evidence type="ECO:0000313" key="7">
    <source>
        <dbReference type="Proteomes" id="UP000005627"/>
    </source>
</evidence>